<comment type="caution">
    <text evidence="3">The sequence shown here is derived from an EMBL/GenBank/DDBJ whole genome shotgun (WGS) entry which is preliminary data.</text>
</comment>
<dbReference type="InterPro" id="IPR011006">
    <property type="entry name" value="CheY-like_superfamily"/>
</dbReference>
<dbReference type="PROSITE" id="PS50110">
    <property type="entry name" value="RESPONSE_REGULATORY"/>
    <property type="match status" value="1"/>
</dbReference>
<evidence type="ECO:0000313" key="3">
    <source>
        <dbReference type="EMBL" id="OQS41729.1"/>
    </source>
</evidence>
<proteinExistence type="predicted"/>
<keyword evidence="1" id="KW-0597">Phosphoprotein</keyword>
<dbReference type="Proteomes" id="UP000192721">
    <property type="component" value="Unassembled WGS sequence"/>
</dbReference>
<feature type="modified residue" description="4-aspartylphosphate" evidence="1">
    <location>
        <position position="57"/>
    </location>
</feature>
<evidence type="ECO:0000259" key="2">
    <source>
        <dbReference type="PROSITE" id="PS50110"/>
    </source>
</evidence>
<feature type="domain" description="Response regulatory" evidence="2">
    <location>
        <begin position="6"/>
        <end position="84"/>
    </location>
</feature>
<gene>
    <name evidence="3" type="ORF">B0T45_08325</name>
</gene>
<name>A0A1W0D402_9NEIS</name>
<dbReference type="GO" id="GO:0000160">
    <property type="term" value="P:phosphorelay signal transduction system"/>
    <property type="evidence" value="ECO:0007669"/>
    <property type="project" value="InterPro"/>
</dbReference>
<organism evidence="3 4">
    <name type="scientific">Chromobacterium haemolyticum</name>
    <dbReference type="NCBI Taxonomy" id="394935"/>
    <lineage>
        <taxon>Bacteria</taxon>
        <taxon>Pseudomonadati</taxon>
        <taxon>Pseudomonadota</taxon>
        <taxon>Betaproteobacteria</taxon>
        <taxon>Neisseriales</taxon>
        <taxon>Chromobacteriaceae</taxon>
        <taxon>Chromobacterium</taxon>
    </lineage>
</organism>
<dbReference type="EMBL" id="MUKV01000007">
    <property type="protein sequence ID" value="OQS41729.1"/>
    <property type="molecule type" value="Genomic_DNA"/>
</dbReference>
<sequence length="84" mass="9386">MQKKISIIILDDHDLIRIGLEVKLMAYPDLKITGSYASSQQLLAALRESIPDVLLMDFTLSDNEIDGLNLIQSDLLPLGFTNQK</sequence>
<dbReference type="AlphaFoldDB" id="A0A1W0D402"/>
<reference evidence="3 4" key="1">
    <citation type="submission" date="2017-02" db="EMBL/GenBank/DDBJ databases">
        <title>Chromobacterium haemolyticum H5244.</title>
        <authorList>
            <person name="Gulvik C.A."/>
        </authorList>
    </citation>
    <scope>NUCLEOTIDE SEQUENCE [LARGE SCALE GENOMIC DNA]</scope>
    <source>
        <strain evidence="3 4">H5244</strain>
    </source>
</reference>
<evidence type="ECO:0000256" key="1">
    <source>
        <dbReference type="PROSITE-ProRule" id="PRU00169"/>
    </source>
</evidence>
<accession>A0A1W0D402</accession>
<protein>
    <recommendedName>
        <fullName evidence="2">Response regulatory domain-containing protein</fullName>
    </recommendedName>
</protein>
<dbReference type="Gene3D" id="3.40.50.2300">
    <property type="match status" value="1"/>
</dbReference>
<evidence type="ECO:0000313" key="4">
    <source>
        <dbReference type="Proteomes" id="UP000192721"/>
    </source>
</evidence>
<dbReference type="SUPFAM" id="SSF52172">
    <property type="entry name" value="CheY-like"/>
    <property type="match status" value="1"/>
</dbReference>
<dbReference type="InterPro" id="IPR001789">
    <property type="entry name" value="Sig_transdc_resp-reg_receiver"/>
</dbReference>